<feature type="compositionally biased region" description="Basic residues" evidence="1">
    <location>
        <begin position="554"/>
        <end position="564"/>
    </location>
</feature>
<comment type="caution">
    <text evidence="2">The sequence shown here is derived from an EMBL/GenBank/DDBJ whole genome shotgun (WGS) entry which is preliminary data.</text>
</comment>
<evidence type="ECO:0000256" key="1">
    <source>
        <dbReference type="SAM" id="MobiDB-lite"/>
    </source>
</evidence>
<feature type="compositionally biased region" description="Basic and acidic residues" evidence="1">
    <location>
        <begin position="84"/>
        <end position="96"/>
    </location>
</feature>
<feature type="compositionally biased region" description="Polar residues" evidence="1">
    <location>
        <begin position="1035"/>
        <end position="1076"/>
    </location>
</feature>
<feature type="compositionally biased region" description="Low complexity" evidence="1">
    <location>
        <begin position="927"/>
        <end position="946"/>
    </location>
</feature>
<organism evidence="2 3">
    <name type="scientific">Cronartium quercuum f. sp. fusiforme G11</name>
    <dbReference type="NCBI Taxonomy" id="708437"/>
    <lineage>
        <taxon>Eukaryota</taxon>
        <taxon>Fungi</taxon>
        <taxon>Dikarya</taxon>
        <taxon>Basidiomycota</taxon>
        <taxon>Pucciniomycotina</taxon>
        <taxon>Pucciniomycetes</taxon>
        <taxon>Pucciniales</taxon>
        <taxon>Coleosporiaceae</taxon>
        <taxon>Cronartium</taxon>
    </lineage>
</organism>
<sequence>MQHHHHPTPSTSALPAQQRGPIAALRRLANRPPTLLTTHTKNPSKQSNPAQPSPTLDKELLQLPTSLRSTHSSRLSKLGSAPRRSSEDPHSVDQRSFHTAISKAQSYYESAPSPQDQIVDQNQSDPYADNPSLNRDIWPVLPNAFVFATDPSSNSGSPIFLQPNQPRSDWTTALGISVNTQLKSSFNSPAHLSPTPARFKPNVPYHKHSRLIAGKRKHFIHPHKRPSSSYRSSAVYGTYTSLARQEIEQERAGRRRGTQSFSLSSRSSPHSPSSHHHKPLPRKPTEDGRSTTASSHARTHSSASTNQLRKTPTSGFHPSPTHTPFDPRRRFKKKSRGLKSSKRQSTTTTSTKDFSGTNYSSLPSSSLNGTSPVIQAGSGGKAGVQLRYHHAMSISDQPEHTFEQQIAHLQPHLTSPQTSTTSLVLKRLTLPDLVENHPGRIKRSKTHTDHTQPKIPVLEPLHRSRAQSNQPNPSPSPSLSPAANSLQSGSLLHSLARDQYGDQDVSEFELLHPEAGPSNWRERELEAQEERDRTRKRYRNLGKEPDQSNQSSSRRQKIHSSRKRPQPDFRPWEYQITEQLLIQSDRSKTQTPMSQKSDSHYHSIKSTISFESPSEKYRAKLSTSPSSYRLSLQPSILTPGTLSSAASRVGTIVSVFSDWSRGRQTLPPGGHNRQSGSIHDSIPMSHFRSMESMSRALHPTSSNDMAAHLENVDEFGLVFHSTPSVSQSHPPSKSFSEARSQPSSLHKRSRTFKPEPFCRQPNDLTHHDQACLLSPCSPNMTNHSDLSSPIPLSPCLVSDNENESSVATVSSHSWYDATDDVILEEPMIVDVHSKPTSSSQRASLKPEPQPAKGSNAHPIVYEPTPFPSPDSPLCWAHRATAFFSSSPHLAPVAAVPLKPLSRDYPHPSEPGVSPRAKSRQVGHKKTYSSPSTHQHTSTSKLLHTPLLPLPPIERVRTQAIFNPTDDPNFLSHPPHQLKRAWKKSHARVKRALSEPTAPIRSRRSYIRSESGPDEALVSKRKVAITRTAGPEQETSDQSPGRITSPTNEQDDTGSVTELTRSQQEPLSSPSSTSTVGTEPCTGLCALSLVPANAWCFVFGFVAFPLWYIGSFYPSVLPPILPSMVNSGPSLTLISDERREFLMSSRTGGGGPISGWPTRGHMTYDSSGSDNTIMSRLSTTEENRMPNFINRTSHDLRALGGFWSEIAPRVDIELAQAFDGPMWAYQRGKLIYFFLK</sequence>
<feature type="region of interest" description="Disordered" evidence="1">
    <location>
        <begin position="832"/>
        <end position="857"/>
    </location>
</feature>
<dbReference type="EMBL" id="MU167210">
    <property type="protein sequence ID" value="KAG0151942.1"/>
    <property type="molecule type" value="Genomic_DNA"/>
</dbReference>
<evidence type="ECO:0000313" key="2">
    <source>
        <dbReference type="EMBL" id="KAG0151942.1"/>
    </source>
</evidence>
<dbReference type="AlphaFoldDB" id="A0A9P6TGY3"/>
<feature type="region of interest" description="Disordered" evidence="1">
    <location>
        <begin position="721"/>
        <end position="761"/>
    </location>
</feature>
<feature type="compositionally biased region" description="Basic residues" evidence="1">
    <location>
        <begin position="329"/>
        <end position="342"/>
    </location>
</feature>
<feature type="region of interest" description="Disordered" evidence="1">
    <location>
        <begin position="984"/>
        <end position="1076"/>
    </location>
</feature>
<evidence type="ECO:0000313" key="3">
    <source>
        <dbReference type="Proteomes" id="UP000886653"/>
    </source>
</evidence>
<feature type="region of interest" description="Disordered" evidence="1">
    <location>
        <begin position="901"/>
        <end position="946"/>
    </location>
</feature>
<reference evidence="2" key="1">
    <citation type="submission" date="2013-11" db="EMBL/GenBank/DDBJ databases">
        <title>Genome sequence of the fusiform rust pathogen reveals effectors for host alternation and coevolution with pine.</title>
        <authorList>
            <consortium name="DOE Joint Genome Institute"/>
            <person name="Smith K."/>
            <person name="Pendleton A."/>
            <person name="Kubisiak T."/>
            <person name="Anderson C."/>
            <person name="Salamov A."/>
            <person name="Aerts A."/>
            <person name="Riley R."/>
            <person name="Clum A."/>
            <person name="Lindquist E."/>
            <person name="Ence D."/>
            <person name="Campbell M."/>
            <person name="Kronenberg Z."/>
            <person name="Feau N."/>
            <person name="Dhillon B."/>
            <person name="Hamelin R."/>
            <person name="Burleigh J."/>
            <person name="Smith J."/>
            <person name="Yandell M."/>
            <person name="Nelson C."/>
            <person name="Grigoriev I."/>
            <person name="Davis J."/>
        </authorList>
    </citation>
    <scope>NUCLEOTIDE SEQUENCE</scope>
    <source>
        <strain evidence="2">G11</strain>
    </source>
</reference>
<proteinExistence type="predicted"/>
<feature type="region of interest" description="Disordered" evidence="1">
    <location>
        <begin position="511"/>
        <end position="570"/>
    </location>
</feature>
<feature type="compositionally biased region" description="Polar residues" evidence="1">
    <location>
        <begin position="583"/>
        <end position="596"/>
    </location>
</feature>
<feature type="compositionally biased region" description="Low complexity" evidence="1">
    <location>
        <begin position="343"/>
        <end position="372"/>
    </location>
</feature>
<dbReference type="OrthoDB" id="10677870at2759"/>
<feature type="compositionally biased region" description="Polar residues" evidence="1">
    <location>
        <begin position="35"/>
        <end position="54"/>
    </location>
</feature>
<keyword evidence="3" id="KW-1185">Reference proteome</keyword>
<feature type="compositionally biased region" description="Polar residues" evidence="1">
    <location>
        <begin position="306"/>
        <end position="322"/>
    </location>
</feature>
<feature type="compositionally biased region" description="Low complexity" evidence="1">
    <location>
        <begin position="290"/>
        <end position="305"/>
    </location>
</feature>
<feature type="compositionally biased region" description="Polar residues" evidence="1">
    <location>
        <begin position="97"/>
        <end position="125"/>
    </location>
</feature>
<dbReference type="Proteomes" id="UP000886653">
    <property type="component" value="Unassembled WGS sequence"/>
</dbReference>
<feature type="compositionally biased region" description="Polar residues" evidence="1">
    <location>
        <begin position="721"/>
        <end position="744"/>
    </location>
</feature>
<accession>A0A9P6TGY3</accession>
<feature type="region of interest" description="Disordered" evidence="1">
    <location>
        <begin position="583"/>
        <end position="602"/>
    </location>
</feature>
<feature type="region of interest" description="Disordered" evidence="1">
    <location>
        <begin position="1"/>
        <end position="133"/>
    </location>
</feature>
<feature type="compositionally biased region" description="Basic and acidic residues" evidence="1">
    <location>
        <begin position="520"/>
        <end position="533"/>
    </location>
</feature>
<feature type="region of interest" description="Disordered" evidence="1">
    <location>
        <begin position="246"/>
        <end position="379"/>
    </location>
</feature>
<feature type="compositionally biased region" description="Low complexity" evidence="1">
    <location>
        <begin position="262"/>
        <end position="272"/>
    </location>
</feature>
<feature type="compositionally biased region" description="Basic residues" evidence="1">
    <location>
        <begin position="916"/>
        <end position="926"/>
    </location>
</feature>
<name>A0A9P6TGY3_9BASI</name>
<gene>
    <name evidence="2" type="ORF">CROQUDRAFT_129746</name>
</gene>
<feature type="region of interest" description="Disordered" evidence="1">
    <location>
        <begin position="435"/>
        <end position="486"/>
    </location>
</feature>
<protein>
    <submittedName>
        <fullName evidence="2">Uncharacterized protein</fullName>
    </submittedName>
</protein>
<feature type="compositionally biased region" description="Low complexity" evidence="1">
    <location>
        <begin position="65"/>
        <end position="76"/>
    </location>
</feature>